<proteinExistence type="predicted"/>
<reference evidence="2" key="1">
    <citation type="submission" date="2020-05" db="EMBL/GenBank/DDBJ databases">
        <authorList>
            <person name="Chiriac C."/>
            <person name="Salcher M."/>
            <person name="Ghai R."/>
            <person name="Kavagutti S V."/>
        </authorList>
    </citation>
    <scope>NUCLEOTIDE SEQUENCE</scope>
</reference>
<evidence type="ECO:0000313" key="1">
    <source>
        <dbReference type="EMBL" id="CAB4135470.1"/>
    </source>
</evidence>
<dbReference type="EMBL" id="LR796925">
    <property type="protein sequence ID" value="CAB4174190.1"/>
    <property type="molecule type" value="Genomic_DNA"/>
</dbReference>
<dbReference type="EMBL" id="LR797199">
    <property type="protein sequence ID" value="CAB4194000.1"/>
    <property type="molecule type" value="Genomic_DNA"/>
</dbReference>
<dbReference type="EMBL" id="LR796303">
    <property type="protein sequence ID" value="CAB4135470.1"/>
    <property type="molecule type" value="Genomic_DNA"/>
</dbReference>
<evidence type="ECO:0000313" key="4">
    <source>
        <dbReference type="EMBL" id="CAB4194000.1"/>
    </source>
</evidence>
<evidence type="ECO:0000313" key="3">
    <source>
        <dbReference type="EMBL" id="CAB4180351.1"/>
    </source>
</evidence>
<protein>
    <submittedName>
        <fullName evidence="2">Uncharacterized protein</fullName>
    </submittedName>
</protein>
<organism evidence="2">
    <name type="scientific">uncultured Caudovirales phage</name>
    <dbReference type="NCBI Taxonomy" id="2100421"/>
    <lineage>
        <taxon>Viruses</taxon>
        <taxon>Duplodnaviria</taxon>
        <taxon>Heunggongvirae</taxon>
        <taxon>Uroviricota</taxon>
        <taxon>Caudoviricetes</taxon>
        <taxon>Peduoviridae</taxon>
        <taxon>Maltschvirus</taxon>
        <taxon>Maltschvirus maltsch</taxon>
    </lineage>
</organism>
<gene>
    <name evidence="3" type="ORF">UFOVP1037_16</name>
    <name evidence="4" type="ORF">UFOVP1250_18</name>
    <name evidence="1" type="ORF">UFOVP287_21</name>
    <name evidence="2" type="ORF">UFOVP969_31</name>
</gene>
<evidence type="ECO:0000313" key="2">
    <source>
        <dbReference type="EMBL" id="CAB4174190.1"/>
    </source>
</evidence>
<accession>A0A6J5PQR3</accession>
<dbReference type="EMBL" id="LR796998">
    <property type="protein sequence ID" value="CAB4180351.1"/>
    <property type="molecule type" value="Genomic_DNA"/>
</dbReference>
<sequence length="177" mass="19231">MTNTKRPYTGFDKIGSATHPAAKKLSELLAKRFGMNYMGGLVVRVMRSAPANIQKLDVTNPKNAAAVKPWMSVHASGRAIDIGSNDPKVLEACFMFLVNNADELCIEEAHHYAYKAKGATKAWGRGFRCSRSDKNQGIKEWNAQDNGGTAGGLWIHFEVSPHADPIAIAAAFKAISK</sequence>
<name>A0A6J5PQR3_9CAUD</name>